<dbReference type="Proteomes" id="UP000034852">
    <property type="component" value="Unassembled WGS sequence"/>
</dbReference>
<reference evidence="1" key="1">
    <citation type="journal article" date="2015" name="Nature">
        <title>rRNA introns, odd ribosomes, and small enigmatic genomes across a large radiation of phyla.</title>
        <authorList>
            <person name="Brown C.T."/>
            <person name="Hug L.A."/>
            <person name="Thomas B.C."/>
            <person name="Sharon I."/>
            <person name="Castelle C.J."/>
            <person name="Singh A."/>
            <person name="Wilkins M.J."/>
            <person name="Williams K.H."/>
            <person name="Banfield J.F."/>
        </authorList>
    </citation>
    <scope>NUCLEOTIDE SEQUENCE [LARGE SCALE GENOMIC DNA]</scope>
</reference>
<sequence>MKKSLARKYLDKDREMILWLFDSRCIRCGKPTNIIHEIKPISHGKLSLHWKNRAPLCMICHDWSHSQGTNNTIPILEEKRKVFLVRKFGL</sequence>
<dbReference type="CDD" id="cd00085">
    <property type="entry name" value="HNHc"/>
    <property type="match status" value="1"/>
</dbReference>
<dbReference type="EMBL" id="LBTH01000042">
    <property type="protein sequence ID" value="KKQ34908.1"/>
    <property type="molecule type" value="Genomic_DNA"/>
</dbReference>
<evidence type="ECO:0000313" key="2">
    <source>
        <dbReference type="Proteomes" id="UP000034852"/>
    </source>
</evidence>
<dbReference type="InterPro" id="IPR003615">
    <property type="entry name" value="HNH_nuc"/>
</dbReference>
<proteinExistence type="predicted"/>
<evidence type="ECO:0000313" key="1">
    <source>
        <dbReference type="EMBL" id="KKQ34908.1"/>
    </source>
</evidence>
<name>A0A0G0GV51_9BACT</name>
<organism evidence="1 2">
    <name type="scientific">candidate division WS6 bacterium GW2011_GWA2_37_6</name>
    <dbReference type="NCBI Taxonomy" id="1619087"/>
    <lineage>
        <taxon>Bacteria</taxon>
        <taxon>Candidatus Dojkabacteria</taxon>
    </lineage>
</organism>
<comment type="caution">
    <text evidence="1">The sequence shown here is derived from an EMBL/GenBank/DDBJ whole genome shotgun (WGS) entry which is preliminary data.</text>
</comment>
<gene>
    <name evidence="1" type="ORF">US52_C0042G0004</name>
</gene>
<dbReference type="Gene3D" id="1.10.30.50">
    <property type="match status" value="1"/>
</dbReference>
<dbReference type="AlphaFoldDB" id="A0A0G0GV51"/>
<accession>A0A0G0GV51</accession>
<evidence type="ECO:0008006" key="3">
    <source>
        <dbReference type="Google" id="ProtNLM"/>
    </source>
</evidence>
<protein>
    <recommendedName>
        <fullName evidence="3">HNH nuclease domain-containing protein</fullName>
    </recommendedName>
</protein>